<evidence type="ECO:0000256" key="11">
    <source>
        <dbReference type="ARBA" id="ARBA00048988"/>
    </source>
</evidence>
<dbReference type="GO" id="GO:1990077">
    <property type="term" value="C:primosome complex"/>
    <property type="evidence" value="ECO:0007669"/>
    <property type="project" value="UniProtKB-UniRule"/>
</dbReference>
<protein>
    <recommendedName>
        <fullName evidence="12">Replication restart protein PriA</fullName>
    </recommendedName>
    <alternativeName>
        <fullName evidence="12">ATP-dependent DNA helicase PriA</fullName>
        <ecNumber evidence="12">5.6.2.4</ecNumber>
    </alternativeName>
    <alternativeName>
        <fullName evidence="12">DNA 3'-5' helicase PriA</fullName>
    </alternativeName>
</protein>
<dbReference type="AlphaFoldDB" id="A0A0X8FLS7"/>
<dbReference type="Gene3D" id="3.40.50.300">
    <property type="entry name" value="P-loop containing nucleotide triphosphate hydrolases"/>
    <property type="match status" value="2"/>
</dbReference>
<dbReference type="GO" id="GO:0006302">
    <property type="term" value="P:double-strand break repair"/>
    <property type="evidence" value="ECO:0007669"/>
    <property type="project" value="InterPro"/>
</dbReference>
<evidence type="ECO:0000256" key="7">
    <source>
        <dbReference type="ARBA" id="ARBA00022833"/>
    </source>
</evidence>
<dbReference type="GO" id="GO:0003677">
    <property type="term" value="F:DNA binding"/>
    <property type="evidence" value="ECO:0007669"/>
    <property type="project" value="UniProtKB-UniRule"/>
</dbReference>
<proteinExistence type="inferred from homology"/>
<dbReference type="InterPro" id="IPR041222">
    <property type="entry name" value="PriA_3primeBD"/>
</dbReference>
<evidence type="ECO:0000256" key="12">
    <source>
        <dbReference type="HAMAP-Rule" id="MF_00983"/>
    </source>
</evidence>
<keyword evidence="5 12" id="KW-0378">Hydrolase</keyword>
<dbReference type="GO" id="GO:0005524">
    <property type="term" value="F:ATP binding"/>
    <property type="evidence" value="ECO:0007669"/>
    <property type="project" value="UniProtKB-UniRule"/>
</dbReference>
<dbReference type="KEGG" id="auh:AWM75_02730"/>
<dbReference type="Pfam" id="PF17764">
    <property type="entry name" value="PriA_3primeBD"/>
    <property type="match status" value="1"/>
</dbReference>
<dbReference type="SMART" id="SM00487">
    <property type="entry name" value="DEXDc"/>
    <property type="match status" value="1"/>
</dbReference>
<dbReference type="SUPFAM" id="SSF52540">
    <property type="entry name" value="P-loop containing nucleoside triphosphate hydrolases"/>
    <property type="match status" value="1"/>
</dbReference>
<keyword evidence="4 12" id="KW-0547">Nucleotide-binding</keyword>
<dbReference type="SMART" id="SM00490">
    <property type="entry name" value="HELICc"/>
    <property type="match status" value="1"/>
</dbReference>
<dbReference type="CDD" id="cd17929">
    <property type="entry name" value="DEXHc_priA"/>
    <property type="match status" value="1"/>
</dbReference>
<comment type="similarity">
    <text evidence="12">Belongs to the helicase family. PriA subfamily.</text>
</comment>
<dbReference type="FunFam" id="3.40.50.300:FF:000489">
    <property type="entry name" value="Primosome assembly protein PriA"/>
    <property type="match status" value="1"/>
</dbReference>
<evidence type="ECO:0000313" key="13">
    <source>
        <dbReference type="EMBL" id="AMB98977.1"/>
    </source>
</evidence>
<feature type="binding site" evidence="12">
    <location>
        <position position="508"/>
    </location>
    <ligand>
        <name>Zn(2+)</name>
        <dbReference type="ChEBI" id="CHEBI:29105"/>
        <label>1</label>
    </ligand>
</feature>
<dbReference type="STRING" id="128944.AWM75_02730"/>
<dbReference type="Pfam" id="PF18319">
    <property type="entry name" value="Zn_ribbon_PriA"/>
    <property type="match status" value="1"/>
</dbReference>
<keyword evidence="6 12" id="KW-0347">Helicase</keyword>
<organism evidence="13 14">
    <name type="scientific">Aerococcus urinaehominis</name>
    <dbReference type="NCBI Taxonomy" id="128944"/>
    <lineage>
        <taxon>Bacteria</taxon>
        <taxon>Bacillati</taxon>
        <taxon>Bacillota</taxon>
        <taxon>Bacilli</taxon>
        <taxon>Lactobacillales</taxon>
        <taxon>Aerococcaceae</taxon>
        <taxon>Aerococcus</taxon>
    </lineage>
</organism>
<comment type="cofactor">
    <cofactor evidence="12">
        <name>Zn(2+)</name>
        <dbReference type="ChEBI" id="CHEBI:29105"/>
    </cofactor>
    <text evidence="12">Binds 2 zinc ions per subunit.</text>
</comment>
<sequence>MPMIAQVIVDVATMQTNQSYDYLVPEDYQDLIQVGMRVQVPFGVRTLLAYVVGLSDQTDFAGDLKSIMGLLDEQPVLNTELLELGQQMAQDLFCFQVDVYQAMLPSLLKADYHKVFVMTERLAYQDQQKYFANQLEIDWDLAEERGYLKDLLSLRKAGLVNLDYRLKDRKQVKKEEWVQALLDYEELAEARSSLSKNAHKQIALVELLMAHEGQRLAVKALRQKYQIQRPTIKALAEKGWLEILELTVNRDPYQDQDFSPSQARPLQDQQARAFSQVSQAMADQADQVFLLQGVTGSGKTEVYLQLIQQALDQGETAMLLVPEIALTPQMVNQLKGRFGQAVAVMHSQLSQGEQFDEWRKLRAGQAKIVVGARSSVFAPLDKLGIIIIDEEHETTYKQNDNPRYHAREVAKWRGHYHHCPVLLGSATPSLESRARAQNKVYHLLEMPDRANHQALPQVELVDMREEFKHKNYYQFSRRLRDEIIARVDRGDQVALMLNRRGFANYMMCRDCGYVFQCPNCDVSLTYHYHGQHLKCHYCGHEENKPQRCPNCQATHIRSFGSGTEKVEEEIKELFPNYRVVRMDNDTTRKKGSHQRLLDQVASGQADILLGTQMIAKGLDFPNITLVGVINADTSLYLPDFRASERTFQLLTQVAGRAGRGDKAGQVLIQTFNPDHYAIQLAQDHDYTSFYQREMAFRKINHYSPYYYSTRLTVSHFDEREALKAINLISQMLTKNQNPETIILGPSQSAISRVKNRYYFQIIYQYRQPDQARDQLASLRDLAQEWAKKQIYLAIDVEPLSFM</sequence>
<comment type="catalytic activity">
    <reaction evidence="11 12">
        <text>ATP + H2O = ADP + phosphate + H(+)</text>
        <dbReference type="Rhea" id="RHEA:13065"/>
        <dbReference type="ChEBI" id="CHEBI:15377"/>
        <dbReference type="ChEBI" id="CHEBI:15378"/>
        <dbReference type="ChEBI" id="CHEBI:30616"/>
        <dbReference type="ChEBI" id="CHEBI:43474"/>
        <dbReference type="ChEBI" id="CHEBI:456216"/>
        <dbReference type="EC" id="5.6.2.4"/>
    </reaction>
</comment>
<dbReference type="NCBIfam" id="TIGR00595">
    <property type="entry name" value="priA"/>
    <property type="match status" value="1"/>
</dbReference>
<dbReference type="CDD" id="cd18804">
    <property type="entry name" value="SF2_C_priA"/>
    <property type="match status" value="1"/>
</dbReference>
<dbReference type="GO" id="GO:0008270">
    <property type="term" value="F:zinc ion binding"/>
    <property type="evidence" value="ECO:0007669"/>
    <property type="project" value="UniProtKB-UniRule"/>
</dbReference>
<dbReference type="InterPro" id="IPR041236">
    <property type="entry name" value="PriA_C"/>
</dbReference>
<evidence type="ECO:0000256" key="4">
    <source>
        <dbReference type="ARBA" id="ARBA00022741"/>
    </source>
</evidence>
<keyword evidence="14" id="KW-1185">Reference proteome</keyword>
<feature type="binding site" evidence="12">
    <location>
        <position position="511"/>
    </location>
    <ligand>
        <name>Zn(2+)</name>
        <dbReference type="ChEBI" id="CHEBI:29105"/>
        <label>1</label>
    </ligand>
</feature>
<evidence type="ECO:0000256" key="3">
    <source>
        <dbReference type="ARBA" id="ARBA00022723"/>
    </source>
</evidence>
<dbReference type="GO" id="GO:0006310">
    <property type="term" value="P:DNA recombination"/>
    <property type="evidence" value="ECO:0007669"/>
    <property type="project" value="InterPro"/>
</dbReference>
<name>A0A0X8FLS7_9LACT</name>
<feature type="binding site" evidence="12">
    <location>
        <position position="517"/>
    </location>
    <ligand>
        <name>Zn(2+)</name>
        <dbReference type="ChEBI" id="CHEBI:29105"/>
        <label>2</label>
    </ligand>
</feature>
<dbReference type="InterPro" id="IPR042115">
    <property type="entry name" value="PriA_3primeBD_sf"/>
</dbReference>
<dbReference type="Proteomes" id="UP000062260">
    <property type="component" value="Chromosome"/>
</dbReference>
<feature type="binding site" evidence="12">
    <location>
        <position position="548"/>
    </location>
    <ligand>
        <name>Zn(2+)</name>
        <dbReference type="ChEBI" id="CHEBI:29105"/>
        <label>1</label>
    </ligand>
</feature>
<dbReference type="FunFam" id="3.40.1440.60:FF:000001">
    <property type="entry name" value="Primosomal protein N"/>
    <property type="match status" value="1"/>
</dbReference>
<dbReference type="GO" id="GO:0006269">
    <property type="term" value="P:DNA replication, synthesis of primer"/>
    <property type="evidence" value="ECO:0007669"/>
    <property type="project" value="UniProtKB-KW"/>
</dbReference>
<feature type="binding site" evidence="12">
    <location>
        <position position="538"/>
    </location>
    <ligand>
        <name>Zn(2+)</name>
        <dbReference type="ChEBI" id="CHEBI:29105"/>
        <label>2</label>
    </ligand>
</feature>
<reference evidence="14" key="2">
    <citation type="submission" date="2016-01" db="EMBL/GenBank/DDBJ databases">
        <title>Six Aerococcus type strain genome sequencing and assembly using PacBio and Illumina Hiseq.</title>
        <authorList>
            <person name="Carkaci D."/>
            <person name="Dargis R."/>
            <person name="Nielsen X.C."/>
            <person name="Skovgaard O."/>
            <person name="Fuursted K."/>
            <person name="Christensen J.J."/>
        </authorList>
    </citation>
    <scope>NUCLEOTIDE SEQUENCE [LARGE SCALE GENOMIC DNA]</scope>
    <source>
        <strain evidence="14">CCUG42038B</strain>
    </source>
</reference>
<evidence type="ECO:0000256" key="2">
    <source>
        <dbReference type="ARBA" id="ARBA00022705"/>
    </source>
</evidence>
<keyword evidence="7 12" id="KW-0862">Zinc</keyword>
<evidence type="ECO:0000256" key="1">
    <source>
        <dbReference type="ARBA" id="ARBA00022515"/>
    </source>
</evidence>
<feature type="binding site" evidence="12">
    <location>
        <position position="535"/>
    </location>
    <ligand>
        <name>Zn(2+)</name>
        <dbReference type="ChEBI" id="CHEBI:29105"/>
        <label>2</label>
    </ligand>
</feature>
<dbReference type="PANTHER" id="PTHR30580">
    <property type="entry name" value="PRIMOSOMAL PROTEIN N"/>
    <property type="match status" value="1"/>
</dbReference>
<dbReference type="HAMAP" id="MF_00983">
    <property type="entry name" value="PriA"/>
    <property type="match status" value="1"/>
</dbReference>
<dbReference type="EC" id="5.6.2.4" evidence="12"/>
<comment type="catalytic activity">
    <reaction evidence="12">
        <text>Couples ATP hydrolysis with the unwinding of duplex DNA by translocating in the 3'-5' direction.</text>
        <dbReference type="EC" id="5.6.2.4"/>
    </reaction>
</comment>
<gene>
    <name evidence="12" type="primary">priA</name>
    <name evidence="13" type="ORF">AWM75_02730</name>
</gene>
<keyword evidence="3 12" id="KW-0479">Metal-binding</keyword>
<evidence type="ECO:0000256" key="6">
    <source>
        <dbReference type="ARBA" id="ARBA00022806"/>
    </source>
</evidence>
<evidence type="ECO:0000256" key="8">
    <source>
        <dbReference type="ARBA" id="ARBA00022840"/>
    </source>
</evidence>
<dbReference type="InterPro" id="IPR011545">
    <property type="entry name" value="DEAD/DEAH_box_helicase_dom"/>
</dbReference>
<dbReference type="GO" id="GO:0006270">
    <property type="term" value="P:DNA replication initiation"/>
    <property type="evidence" value="ECO:0007669"/>
    <property type="project" value="TreeGrafter"/>
</dbReference>
<dbReference type="PROSITE" id="PS51194">
    <property type="entry name" value="HELICASE_CTER"/>
    <property type="match status" value="1"/>
</dbReference>
<dbReference type="PROSITE" id="PS51192">
    <property type="entry name" value="HELICASE_ATP_BIND_1"/>
    <property type="match status" value="1"/>
</dbReference>
<dbReference type="InterPro" id="IPR005259">
    <property type="entry name" value="PriA"/>
</dbReference>
<evidence type="ECO:0000313" key="14">
    <source>
        <dbReference type="Proteomes" id="UP000062260"/>
    </source>
</evidence>
<dbReference type="OrthoDB" id="9759544at2"/>
<dbReference type="Pfam" id="PF00271">
    <property type="entry name" value="Helicase_C"/>
    <property type="match status" value="1"/>
</dbReference>
<keyword evidence="2 12" id="KW-0235">DNA replication</keyword>
<dbReference type="InterPro" id="IPR040498">
    <property type="entry name" value="PriA_CRR"/>
</dbReference>
<dbReference type="PANTHER" id="PTHR30580:SF0">
    <property type="entry name" value="PRIMOSOMAL PROTEIN N"/>
    <property type="match status" value="1"/>
</dbReference>
<evidence type="ECO:0000256" key="10">
    <source>
        <dbReference type="ARBA" id="ARBA00023235"/>
    </source>
</evidence>
<comment type="subunit">
    <text evidence="12">Component of the replication restart primosome.</text>
</comment>
<dbReference type="InterPro" id="IPR001650">
    <property type="entry name" value="Helicase_C-like"/>
</dbReference>
<keyword evidence="9 12" id="KW-0238">DNA-binding</keyword>
<dbReference type="GO" id="GO:0016887">
    <property type="term" value="F:ATP hydrolysis activity"/>
    <property type="evidence" value="ECO:0007669"/>
    <property type="project" value="RHEA"/>
</dbReference>
<dbReference type="InterPro" id="IPR027417">
    <property type="entry name" value="P-loop_NTPase"/>
</dbReference>
<keyword evidence="10 12" id="KW-0413">Isomerase</keyword>
<dbReference type="EMBL" id="CP014163">
    <property type="protein sequence ID" value="AMB98977.1"/>
    <property type="molecule type" value="Genomic_DNA"/>
</dbReference>
<dbReference type="InterPro" id="IPR014001">
    <property type="entry name" value="Helicase_ATP-bd"/>
</dbReference>
<dbReference type="RefSeq" id="WP_067977933.1">
    <property type="nucleotide sequence ID" value="NZ_CP014163.1"/>
</dbReference>
<feature type="binding site" evidence="12">
    <location>
        <position position="520"/>
    </location>
    <ligand>
        <name>Zn(2+)</name>
        <dbReference type="ChEBI" id="CHEBI:29105"/>
        <label>2</label>
    </ligand>
</feature>
<accession>A0A0X8FLS7</accession>
<evidence type="ECO:0000256" key="5">
    <source>
        <dbReference type="ARBA" id="ARBA00022801"/>
    </source>
</evidence>
<dbReference type="GO" id="GO:0043138">
    <property type="term" value="F:3'-5' DNA helicase activity"/>
    <property type="evidence" value="ECO:0007669"/>
    <property type="project" value="UniProtKB-EC"/>
</dbReference>
<keyword evidence="8 12" id="KW-0067">ATP-binding</keyword>
<feature type="binding site" evidence="12">
    <location>
        <position position="551"/>
    </location>
    <ligand>
        <name>Zn(2+)</name>
        <dbReference type="ChEBI" id="CHEBI:29105"/>
        <label>1</label>
    </ligand>
</feature>
<evidence type="ECO:0000256" key="9">
    <source>
        <dbReference type="ARBA" id="ARBA00023125"/>
    </source>
</evidence>
<dbReference type="NCBIfam" id="NF004066">
    <property type="entry name" value="PRK05580.1-3"/>
    <property type="match status" value="1"/>
</dbReference>
<reference evidence="13 14" key="1">
    <citation type="journal article" date="2016" name="Genome Announc.">
        <title>Complete Genome Sequences of Aerococcus christensenii CCUG 28831T, Aerococcus sanguinicola CCUG 43001T, Aerococcus urinae CCUG 36881T, Aerococcus urinaeequi CCUG 28094T, Aerococcus urinaehominis CCUG 42038 BT, and Aerococcus viridans CCUG 4311T.</title>
        <authorList>
            <person name="Carkaci D."/>
            <person name="Dargis R."/>
            <person name="Nielsen X.C."/>
            <person name="Skovgaard O."/>
            <person name="Fuursted K."/>
            <person name="Christensen J.J."/>
        </authorList>
    </citation>
    <scope>NUCLEOTIDE SEQUENCE [LARGE SCALE GENOMIC DNA]</scope>
    <source>
        <strain evidence="13 14">CCUG42038B</strain>
    </source>
</reference>
<keyword evidence="1 12" id="KW-0639">Primosome</keyword>
<dbReference type="Gene3D" id="3.40.1440.60">
    <property type="entry name" value="PriA, 3(prime) DNA-binding domain"/>
    <property type="match status" value="1"/>
</dbReference>
<dbReference type="Pfam" id="PF18074">
    <property type="entry name" value="PriA_C"/>
    <property type="match status" value="1"/>
</dbReference>
<comment type="function">
    <text evidence="12">Initiates the restart of stalled replication forks, which reloads the replicative helicase on sites other than the origin of replication. Recognizes and binds to abandoned replication forks and remodels them to uncover a helicase loading site. Promotes assembly of the primosome at these replication forks.</text>
</comment>
<dbReference type="Pfam" id="PF00270">
    <property type="entry name" value="DEAD"/>
    <property type="match status" value="1"/>
</dbReference>